<dbReference type="WBParaSite" id="SPAL_0000000650.1">
    <property type="protein sequence ID" value="SPAL_0000000650.1"/>
    <property type="gene ID" value="SPAL_0000000650"/>
</dbReference>
<reference evidence="2" key="1">
    <citation type="submission" date="2017-02" db="UniProtKB">
        <authorList>
            <consortium name="WormBaseParasite"/>
        </authorList>
    </citation>
    <scope>IDENTIFICATION</scope>
</reference>
<evidence type="ECO:0000313" key="2">
    <source>
        <dbReference type="WBParaSite" id="SPAL_0000000650.1"/>
    </source>
</evidence>
<evidence type="ECO:0000313" key="1">
    <source>
        <dbReference type="Proteomes" id="UP000046392"/>
    </source>
</evidence>
<name>A0A0N5B1Q1_STREA</name>
<sequence>MWQICTKMAQICQKDVAKMTKMAQIGQKDVAKVTKISQTGQKDGAKCHKIFDKMRITSSIHGPFVKTRTVLSNIKMRTMLIQRK</sequence>
<proteinExistence type="predicted"/>
<dbReference type="AlphaFoldDB" id="A0A0N5B1Q1"/>
<keyword evidence="1" id="KW-1185">Reference proteome</keyword>
<protein>
    <submittedName>
        <fullName evidence="2">Ovule protein</fullName>
    </submittedName>
</protein>
<organism evidence="1 2">
    <name type="scientific">Strongyloides papillosus</name>
    <name type="common">Intestinal threadworm</name>
    <dbReference type="NCBI Taxonomy" id="174720"/>
    <lineage>
        <taxon>Eukaryota</taxon>
        <taxon>Metazoa</taxon>
        <taxon>Ecdysozoa</taxon>
        <taxon>Nematoda</taxon>
        <taxon>Chromadorea</taxon>
        <taxon>Rhabditida</taxon>
        <taxon>Tylenchina</taxon>
        <taxon>Panagrolaimomorpha</taxon>
        <taxon>Strongyloidoidea</taxon>
        <taxon>Strongyloididae</taxon>
        <taxon>Strongyloides</taxon>
    </lineage>
</organism>
<dbReference type="Proteomes" id="UP000046392">
    <property type="component" value="Unplaced"/>
</dbReference>
<accession>A0A0N5B1Q1</accession>